<comment type="caution">
    <text evidence="1">The sequence shown here is derived from an EMBL/GenBank/DDBJ whole genome shotgun (WGS) entry which is preliminary data.</text>
</comment>
<dbReference type="EMBL" id="JXTB01000816">
    <property type="protein sequence ID" value="PON32458.1"/>
    <property type="molecule type" value="Genomic_DNA"/>
</dbReference>
<evidence type="ECO:0000313" key="1">
    <source>
        <dbReference type="EMBL" id="PON32458.1"/>
    </source>
</evidence>
<name>A0A2P5A7E2_PARAD</name>
<dbReference type="AlphaFoldDB" id="A0A2P5A7E2"/>
<reference evidence="2" key="1">
    <citation type="submission" date="2016-06" db="EMBL/GenBank/DDBJ databases">
        <title>Parallel loss of symbiosis genes in relatives of nitrogen-fixing non-legume Parasponia.</title>
        <authorList>
            <person name="Van Velzen R."/>
            <person name="Holmer R."/>
            <person name="Bu F."/>
            <person name="Rutten L."/>
            <person name="Van Zeijl A."/>
            <person name="Liu W."/>
            <person name="Santuari L."/>
            <person name="Cao Q."/>
            <person name="Sharma T."/>
            <person name="Shen D."/>
            <person name="Roswanjaya Y."/>
            <person name="Wardhani T."/>
            <person name="Kalhor M.S."/>
            <person name="Jansen J."/>
            <person name="Van den Hoogen J."/>
            <person name="Gungor B."/>
            <person name="Hartog M."/>
            <person name="Hontelez J."/>
            <person name="Verver J."/>
            <person name="Yang W.-C."/>
            <person name="Schijlen E."/>
            <person name="Repin R."/>
            <person name="Schilthuizen M."/>
            <person name="Schranz E."/>
            <person name="Heidstra R."/>
            <person name="Miyata K."/>
            <person name="Fedorova E."/>
            <person name="Kohlen W."/>
            <person name="Bisseling T."/>
            <person name="Smit S."/>
            <person name="Geurts R."/>
        </authorList>
    </citation>
    <scope>NUCLEOTIDE SEQUENCE [LARGE SCALE GENOMIC DNA]</scope>
    <source>
        <strain evidence="2">cv. WU1-14</strain>
    </source>
</reference>
<accession>A0A2P5A7E2</accession>
<evidence type="ECO:0000313" key="2">
    <source>
        <dbReference type="Proteomes" id="UP000237105"/>
    </source>
</evidence>
<gene>
    <name evidence="1" type="ORF">PanWU01x14_361270</name>
</gene>
<organism evidence="1 2">
    <name type="scientific">Parasponia andersonii</name>
    <name type="common">Sponia andersonii</name>
    <dbReference type="NCBI Taxonomy" id="3476"/>
    <lineage>
        <taxon>Eukaryota</taxon>
        <taxon>Viridiplantae</taxon>
        <taxon>Streptophyta</taxon>
        <taxon>Embryophyta</taxon>
        <taxon>Tracheophyta</taxon>
        <taxon>Spermatophyta</taxon>
        <taxon>Magnoliopsida</taxon>
        <taxon>eudicotyledons</taxon>
        <taxon>Gunneridae</taxon>
        <taxon>Pentapetalae</taxon>
        <taxon>rosids</taxon>
        <taxon>fabids</taxon>
        <taxon>Rosales</taxon>
        <taxon>Cannabaceae</taxon>
        <taxon>Parasponia</taxon>
    </lineage>
</organism>
<dbReference type="Proteomes" id="UP000237105">
    <property type="component" value="Unassembled WGS sequence"/>
</dbReference>
<proteinExistence type="predicted"/>
<protein>
    <submittedName>
        <fullName evidence="1">Uncharacterized protein</fullName>
    </submittedName>
</protein>
<dbReference type="OrthoDB" id="10430065at2759"/>
<keyword evidence="2" id="KW-1185">Reference proteome</keyword>
<sequence length="62" mass="6765">MKMAWHGMAYKNQTGDGGGGGGVSVENPRNSPIWKIQIGDGLRPITFQNGFDQNRHLNAKPI</sequence>